<name>A0A1Q3BDV7_CEPFO</name>
<proteinExistence type="predicted"/>
<gene>
    <name evidence="1" type="ORF">CFOL_v3_09589</name>
</gene>
<sequence>AIGWSLGMIESIRI</sequence>
<feature type="non-terminal residue" evidence="1">
    <location>
        <position position="1"/>
    </location>
</feature>
<dbReference type="EMBL" id="BDDD01000453">
    <property type="protein sequence ID" value="GAV66079.1"/>
    <property type="molecule type" value="Genomic_DNA"/>
</dbReference>
<dbReference type="OrthoDB" id="415724at2759"/>
<organism evidence="1 2">
    <name type="scientific">Cephalotus follicularis</name>
    <name type="common">Albany pitcher plant</name>
    <dbReference type="NCBI Taxonomy" id="3775"/>
    <lineage>
        <taxon>Eukaryota</taxon>
        <taxon>Viridiplantae</taxon>
        <taxon>Streptophyta</taxon>
        <taxon>Embryophyta</taxon>
        <taxon>Tracheophyta</taxon>
        <taxon>Spermatophyta</taxon>
        <taxon>Magnoliopsida</taxon>
        <taxon>eudicotyledons</taxon>
        <taxon>Gunneridae</taxon>
        <taxon>Pentapetalae</taxon>
        <taxon>rosids</taxon>
        <taxon>fabids</taxon>
        <taxon>Oxalidales</taxon>
        <taxon>Cephalotaceae</taxon>
        <taxon>Cephalotus</taxon>
    </lineage>
</organism>
<comment type="caution">
    <text evidence="1">The sequence shown here is derived from an EMBL/GenBank/DDBJ whole genome shotgun (WGS) entry which is preliminary data.</text>
</comment>
<accession>A0A1Q3BDV7</accession>
<keyword evidence="2" id="KW-1185">Reference proteome</keyword>
<reference evidence="2" key="1">
    <citation type="submission" date="2016-04" db="EMBL/GenBank/DDBJ databases">
        <title>Cephalotus genome sequencing.</title>
        <authorList>
            <person name="Fukushima K."/>
            <person name="Hasebe M."/>
            <person name="Fang X."/>
        </authorList>
    </citation>
    <scope>NUCLEOTIDE SEQUENCE [LARGE SCALE GENOMIC DNA]</scope>
    <source>
        <strain evidence="2">cv. St1</strain>
    </source>
</reference>
<evidence type="ECO:0000313" key="1">
    <source>
        <dbReference type="EMBL" id="GAV66079.1"/>
    </source>
</evidence>
<dbReference type="Proteomes" id="UP000187406">
    <property type="component" value="Unassembled WGS sequence"/>
</dbReference>
<evidence type="ECO:0000313" key="2">
    <source>
        <dbReference type="Proteomes" id="UP000187406"/>
    </source>
</evidence>
<protein>
    <submittedName>
        <fullName evidence="1">Uncharacterized protein</fullName>
    </submittedName>
</protein>